<dbReference type="Proteomes" id="UP001451782">
    <property type="component" value="Chromosome"/>
</dbReference>
<reference evidence="1 2" key="1">
    <citation type="submission" date="2024-04" db="EMBL/GenBank/DDBJ databases">
        <title>Phylogenomic analyses of a clade within the roseobacter group suggest taxonomic reassignments of species of the genera Aestuariivita, Citreicella, Loktanella, Nautella, Pelagibaca, Ruegeria, Thalassobius, Thiobacimonas and Tropicibacter, and the proposal o.</title>
        <authorList>
            <person name="Jeon C.O."/>
        </authorList>
    </citation>
    <scope>NUCLEOTIDE SEQUENCE [LARGE SCALE GENOMIC DNA]</scope>
    <source>
        <strain evidence="1 2">G8-12</strain>
    </source>
</reference>
<evidence type="ECO:0000313" key="1">
    <source>
        <dbReference type="EMBL" id="WZU64329.1"/>
    </source>
</evidence>
<sequence length="147" mass="15319">MNTTHDTTAMLKEAMTALPIDTSAAEGAFKSSAALNEKISAVALTASEKSVAISQQWTQQSLKSLSDVSKAKSEPTDYVQAMTDFTAELSKAATEHMTAFAENAKEAQTDTLELLMAASKNFGEHATSAAKAAGKDVASGAKTIATK</sequence>
<protein>
    <submittedName>
        <fullName evidence="1">Phasin, PhaP</fullName>
    </submittedName>
</protein>
<keyword evidence="2" id="KW-1185">Reference proteome</keyword>
<dbReference type="KEGG" id="yag:AABB28_03245"/>
<evidence type="ECO:0000313" key="2">
    <source>
        <dbReference type="Proteomes" id="UP001451782"/>
    </source>
</evidence>
<dbReference type="EMBL" id="CP151762">
    <property type="protein sequence ID" value="WZU64329.1"/>
    <property type="molecule type" value="Genomic_DNA"/>
</dbReference>
<proteinExistence type="predicted"/>
<name>A0AAN0M3N9_9RHOB</name>
<gene>
    <name evidence="1" type="ORF">AABB28_03245</name>
</gene>
<dbReference type="AlphaFoldDB" id="A0AAN0M3N9"/>
<organism evidence="1 2">
    <name type="scientific">Yoonia algicola</name>
    <dbReference type="NCBI Taxonomy" id="3137368"/>
    <lineage>
        <taxon>Bacteria</taxon>
        <taxon>Pseudomonadati</taxon>
        <taxon>Pseudomonadota</taxon>
        <taxon>Alphaproteobacteria</taxon>
        <taxon>Rhodobacterales</taxon>
        <taxon>Paracoccaceae</taxon>
        <taxon>Yoonia</taxon>
    </lineage>
</organism>
<accession>A0AAN0M3N9</accession>